<dbReference type="AlphaFoldDB" id="A0A812JXW3"/>
<keyword evidence="2" id="KW-1185">Reference proteome</keyword>
<organism evidence="1 2">
    <name type="scientific">Symbiodinium natans</name>
    <dbReference type="NCBI Taxonomy" id="878477"/>
    <lineage>
        <taxon>Eukaryota</taxon>
        <taxon>Sar</taxon>
        <taxon>Alveolata</taxon>
        <taxon>Dinophyceae</taxon>
        <taxon>Suessiales</taxon>
        <taxon>Symbiodiniaceae</taxon>
        <taxon>Symbiodinium</taxon>
    </lineage>
</organism>
<sequence length="212" mass="23729">MVVVRGVCINEDGGLTEVGFDWRREIDEESNLAGLLQVDWRHEIDEGSSSAGLLRALPAGVFFPQEPEPVWEPKVEEIASGVEILTDDQQQYIILVLVTKGRMLKQGRKLKRNHLAEGWTAEHMARHAMQFIFGPVVVLRHPLHPRSSATEGQDTSAKEVLESLFETQTTKAVQAGMSIKEVLELTRQQLGVPIQKLCCKDGKMTAQFQAWS</sequence>
<evidence type="ECO:0000313" key="1">
    <source>
        <dbReference type="EMBL" id="CAE7219279.1"/>
    </source>
</evidence>
<gene>
    <name evidence="1" type="ORF">SNAT2548_LOCUS7935</name>
</gene>
<name>A0A812JXW3_9DINO</name>
<dbReference type="Proteomes" id="UP000604046">
    <property type="component" value="Unassembled WGS sequence"/>
</dbReference>
<reference evidence="1" key="1">
    <citation type="submission" date="2021-02" db="EMBL/GenBank/DDBJ databases">
        <authorList>
            <person name="Dougan E. K."/>
            <person name="Rhodes N."/>
            <person name="Thang M."/>
            <person name="Chan C."/>
        </authorList>
    </citation>
    <scope>NUCLEOTIDE SEQUENCE</scope>
</reference>
<protein>
    <submittedName>
        <fullName evidence="1">Uncharacterized protein</fullName>
    </submittedName>
</protein>
<dbReference type="EMBL" id="CAJNDS010000569">
    <property type="protein sequence ID" value="CAE7219279.1"/>
    <property type="molecule type" value="Genomic_DNA"/>
</dbReference>
<accession>A0A812JXW3</accession>
<proteinExistence type="predicted"/>
<comment type="caution">
    <text evidence="1">The sequence shown here is derived from an EMBL/GenBank/DDBJ whole genome shotgun (WGS) entry which is preliminary data.</text>
</comment>
<evidence type="ECO:0000313" key="2">
    <source>
        <dbReference type="Proteomes" id="UP000604046"/>
    </source>
</evidence>